<dbReference type="InterPro" id="IPR047192">
    <property type="entry name" value="Euk_RPA1_DBD_C"/>
</dbReference>
<sequence>MDEETEQIVEQIIEETELGREKVLEKIEKKQEELSGFITPKGAATIIARNQGVTIERKEPEVQKLLIEDLSEGMSNVDIVGKVSRIFDPREFERNDGSKGQVANIVLRDKTGEIRVVLWDKMVNLISEREIQKGSTIRLKGAYIKKGRSGKPELNIGRRSEVEINPEDERVEDLPSLSDAKVKISDLNPNLEFVDIIGRVIAVTAAREFERSDKSVGKVSTLRIIDETGQCRVSLWGEKAEKAEEIEQGDAVKLENASVREGWQNTPELHIDWRGRVIKNINSRTVENLPDFEKKLLKIEEIEPDMPVLDLAAKVQRTFSVKEFERNDGSAGRVMNVNLADETGTIRASFWDEMVEIGNELTPGDVILLENARSAAGLQDRPEIRVGRRTDVEINPEDIQIEKMKPSRVKMSEIEEGLDSVEILGRIVNLSEVREFTRSDESEGKVTSLTLGDETGTARVTLWGSKTDIIDELEKGDIIRITDAYSVSGNYGPEIHASGQSNIEINPLVEEDIPSLSEIEKEVSGETRTNIEDVKENTQVKIRGTIVRIFERPPIFEVCPKCGRNINNGDSEILCEKCDETVKPEHRAVINMVVDDGTDNIRVVAFGELGEQLFGKTADEIYETLREGIDFKEVYDEINLAGKEIIISGGVKRDDYYDQLELRAKEINFPDPVKETEKILDKIKSQ</sequence>
<comment type="similarity">
    <text evidence="1">Belongs to the replication factor A protein 1 family.</text>
</comment>
<evidence type="ECO:0000259" key="7">
    <source>
        <dbReference type="Pfam" id="PF08646"/>
    </source>
</evidence>
<evidence type="ECO:0008006" key="10">
    <source>
        <dbReference type="Google" id="ProtNLM"/>
    </source>
</evidence>
<dbReference type="Gene3D" id="2.40.50.140">
    <property type="entry name" value="Nucleic acid-binding proteins"/>
    <property type="match status" value="5"/>
</dbReference>
<dbReference type="Pfam" id="PF08646">
    <property type="entry name" value="Rep_fac-A_C"/>
    <property type="match status" value="1"/>
</dbReference>
<dbReference type="AlphaFoldDB" id="A0A133U760"/>
<protein>
    <recommendedName>
        <fullName evidence="10">Replication factor A</fullName>
    </recommendedName>
</protein>
<proteinExistence type="inferred from homology"/>
<reference evidence="8 9" key="1">
    <citation type="journal article" date="2016" name="Sci. Rep.">
        <title>Metabolic traits of an uncultured archaeal lineage -MSBL1- from brine pools of the Red Sea.</title>
        <authorList>
            <person name="Mwirichia R."/>
            <person name="Alam I."/>
            <person name="Rashid M."/>
            <person name="Vinu M."/>
            <person name="Ba-Alawi W."/>
            <person name="Anthony Kamau A."/>
            <person name="Kamanda Ngugi D."/>
            <person name="Goker M."/>
            <person name="Klenk H.P."/>
            <person name="Bajic V."/>
            <person name="Stingl U."/>
        </authorList>
    </citation>
    <scope>NUCLEOTIDE SEQUENCE [LARGE SCALE GENOMIC DNA]</scope>
    <source>
        <strain evidence="8">SCGC-AAA259D14</strain>
    </source>
</reference>
<keyword evidence="5" id="KW-0238">DNA-binding</keyword>
<evidence type="ECO:0000256" key="2">
    <source>
        <dbReference type="ARBA" id="ARBA00022723"/>
    </source>
</evidence>
<dbReference type="PANTHER" id="PTHR13356:SF0">
    <property type="entry name" value="SOSS COMPLEX SUBUNIT B HOMOLOG"/>
    <property type="match status" value="1"/>
</dbReference>
<dbReference type="Pfam" id="PF01336">
    <property type="entry name" value="tRNA_anti-codon"/>
    <property type="match status" value="2"/>
</dbReference>
<keyword evidence="3" id="KW-0863">Zinc-finger</keyword>
<evidence type="ECO:0000256" key="3">
    <source>
        <dbReference type="ARBA" id="ARBA00022771"/>
    </source>
</evidence>
<organism evidence="8 9">
    <name type="scientific">candidate division MSBL1 archaeon SCGC-AAA259D14</name>
    <dbReference type="NCBI Taxonomy" id="1698261"/>
    <lineage>
        <taxon>Archaea</taxon>
        <taxon>Methanobacteriati</taxon>
        <taxon>Methanobacteriota</taxon>
        <taxon>candidate division MSBL1</taxon>
    </lineage>
</organism>
<dbReference type="GO" id="GO:0000724">
    <property type="term" value="P:double-strand break repair via homologous recombination"/>
    <property type="evidence" value="ECO:0007669"/>
    <property type="project" value="TreeGrafter"/>
</dbReference>
<dbReference type="InterPro" id="IPR004365">
    <property type="entry name" value="NA-bd_OB_tRNA"/>
</dbReference>
<dbReference type="PANTHER" id="PTHR13356">
    <property type="entry name" value="OB FOLD NUCLEIC ACID BINDING PROTEIN-RELATED"/>
    <property type="match status" value="1"/>
</dbReference>
<keyword evidence="4" id="KW-0862">Zinc</keyword>
<feature type="domain" description="OB" evidence="6">
    <location>
        <begin position="77"/>
        <end position="156"/>
    </location>
</feature>
<dbReference type="PROSITE" id="PS50935">
    <property type="entry name" value="SSB"/>
    <property type="match status" value="1"/>
</dbReference>
<dbReference type="InterPro" id="IPR051231">
    <property type="entry name" value="SOSS-B"/>
</dbReference>
<dbReference type="GO" id="GO:0010212">
    <property type="term" value="P:response to ionizing radiation"/>
    <property type="evidence" value="ECO:0007669"/>
    <property type="project" value="TreeGrafter"/>
</dbReference>
<accession>A0A133U760</accession>
<dbReference type="CDD" id="cd04491">
    <property type="entry name" value="SoSSB_OBF"/>
    <property type="match status" value="4"/>
</dbReference>
<dbReference type="Pfam" id="PF09999">
    <property type="entry name" value="DUF2240"/>
    <property type="match status" value="1"/>
</dbReference>
<comment type="caution">
    <text evidence="8">The sequence shown here is derived from an EMBL/GenBank/DDBJ whole genome shotgun (WGS) entry which is preliminary data.</text>
</comment>
<evidence type="ECO:0000256" key="5">
    <source>
        <dbReference type="ARBA" id="ARBA00023125"/>
    </source>
</evidence>
<dbReference type="InterPro" id="IPR018716">
    <property type="entry name" value="DUF2240"/>
</dbReference>
<gene>
    <name evidence="8" type="ORF">AKJ62_01885</name>
</gene>
<dbReference type="EMBL" id="LHXL01000015">
    <property type="protein sequence ID" value="KXA90033.1"/>
    <property type="molecule type" value="Genomic_DNA"/>
</dbReference>
<name>A0A133U760_9EURY</name>
<feature type="domain" description="Replication factor A C-terminal" evidence="7">
    <location>
        <begin position="541"/>
        <end position="667"/>
    </location>
</feature>
<evidence type="ECO:0000256" key="4">
    <source>
        <dbReference type="ARBA" id="ARBA00022833"/>
    </source>
</evidence>
<evidence type="ECO:0000313" key="8">
    <source>
        <dbReference type="EMBL" id="KXA90033.1"/>
    </source>
</evidence>
<keyword evidence="9" id="KW-1185">Reference proteome</keyword>
<evidence type="ECO:0000256" key="1">
    <source>
        <dbReference type="ARBA" id="ARBA00005690"/>
    </source>
</evidence>
<dbReference type="InterPro" id="IPR013955">
    <property type="entry name" value="Rep_factor-A_C"/>
</dbReference>
<feature type="domain" description="OB" evidence="6">
    <location>
        <begin position="421"/>
        <end position="497"/>
    </location>
</feature>
<dbReference type="Proteomes" id="UP000070589">
    <property type="component" value="Unassembled WGS sequence"/>
</dbReference>
<dbReference type="InterPro" id="IPR000424">
    <property type="entry name" value="Primosome_PriB/ssb"/>
</dbReference>
<dbReference type="GO" id="GO:0008270">
    <property type="term" value="F:zinc ion binding"/>
    <property type="evidence" value="ECO:0007669"/>
    <property type="project" value="UniProtKB-KW"/>
</dbReference>
<evidence type="ECO:0000313" key="9">
    <source>
        <dbReference type="Proteomes" id="UP000070589"/>
    </source>
</evidence>
<dbReference type="CDD" id="cd04476">
    <property type="entry name" value="RPA1_DBD_C"/>
    <property type="match status" value="1"/>
</dbReference>
<evidence type="ECO:0000259" key="6">
    <source>
        <dbReference type="Pfam" id="PF01336"/>
    </source>
</evidence>
<keyword evidence="2" id="KW-0479">Metal-binding</keyword>
<dbReference type="GO" id="GO:0003697">
    <property type="term" value="F:single-stranded DNA binding"/>
    <property type="evidence" value="ECO:0007669"/>
    <property type="project" value="InterPro"/>
</dbReference>
<dbReference type="SUPFAM" id="SSF50249">
    <property type="entry name" value="Nucleic acid-binding proteins"/>
    <property type="match status" value="5"/>
</dbReference>
<dbReference type="InterPro" id="IPR012340">
    <property type="entry name" value="NA-bd_OB-fold"/>
</dbReference>